<dbReference type="EMBL" id="AWSQ01000011">
    <property type="protein sequence ID" value="KFX67421.1"/>
    <property type="molecule type" value="Genomic_DNA"/>
</dbReference>
<comment type="caution">
    <text evidence="1">The sequence shown here is derived from an EMBL/GenBank/DDBJ whole genome shotgun (WGS) entry which is preliminary data.</text>
</comment>
<dbReference type="RefSeq" id="WP_025167753.1">
    <property type="nucleotide sequence ID" value="NZ_AWSQ01000011.1"/>
</dbReference>
<organism evidence="1 2">
    <name type="scientific">Pseudomonas taeanensis MS-3</name>
    <dbReference type="NCBI Taxonomy" id="1395571"/>
    <lineage>
        <taxon>Bacteria</taxon>
        <taxon>Pseudomonadati</taxon>
        <taxon>Pseudomonadota</taxon>
        <taxon>Gammaproteobacteria</taxon>
        <taxon>Pseudomonadales</taxon>
        <taxon>Pseudomonadaceae</taxon>
        <taxon>Pseudomonas</taxon>
    </lineage>
</organism>
<evidence type="ECO:0000313" key="2">
    <source>
        <dbReference type="Proteomes" id="UP000030063"/>
    </source>
</evidence>
<name>A0A0A1YEM3_9PSED</name>
<keyword evidence="2" id="KW-1185">Reference proteome</keyword>
<dbReference type="OrthoDB" id="7016179at2"/>
<proteinExistence type="predicted"/>
<evidence type="ECO:0008006" key="3">
    <source>
        <dbReference type="Google" id="ProtNLM"/>
    </source>
</evidence>
<dbReference type="AlphaFoldDB" id="A0A0A1YEM3"/>
<reference evidence="1 2" key="1">
    <citation type="journal article" date="2014" name="Genome Announc.">
        <title>Draft Genome Sequence of Petroleum Oil-Degrading Marine Bacterium Pseudomonas taeanensis Strain MS-3, Isolated from a Crude Oil-Contaminated Seashore.</title>
        <authorList>
            <person name="Lee S.Y."/>
            <person name="Kim S.H."/>
            <person name="Lee D.G."/>
            <person name="Shin S."/>
            <person name="Yun S.H."/>
            <person name="Choi C.W."/>
            <person name="Chung Y.H."/>
            <person name="Choi J.S."/>
            <person name="Kahng H.Y."/>
            <person name="Kim S.I."/>
        </authorList>
    </citation>
    <scope>NUCLEOTIDE SEQUENCE [LARGE SCALE GENOMIC DNA]</scope>
    <source>
        <strain evidence="1 2">MS-3</strain>
    </source>
</reference>
<accession>A0A0A1YEM3</accession>
<dbReference type="Proteomes" id="UP000030063">
    <property type="component" value="Unassembled WGS sequence"/>
</dbReference>
<sequence>MKAPLLIPILLVLSACGRDGAPDEARQPAPLHERFYSGCALPGEFQTPESLPAIPASFEEDVQ</sequence>
<dbReference type="STRING" id="1395571.TMS3_0124170"/>
<protein>
    <recommendedName>
        <fullName evidence="3">Lipoprotein</fullName>
    </recommendedName>
</protein>
<evidence type="ECO:0000313" key="1">
    <source>
        <dbReference type="EMBL" id="KFX67421.1"/>
    </source>
</evidence>
<gene>
    <name evidence="1" type="ORF">TMS3_0124170</name>
</gene>
<dbReference type="PROSITE" id="PS51257">
    <property type="entry name" value="PROKAR_LIPOPROTEIN"/>
    <property type="match status" value="1"/>
</dbReference>